<feature type="domain" description="Hemerythrin-like" evidence="1">
    <location>
        <begin position="27"/>
        <end position="165"/>
    </location>
</feature>
<evidence type="ECO:0000259" key="1">
    <source>
        <dbReference type="Pfam" id="PF01814"/>
    </source>
</evidence>
<dbReference type="InterPro" id="IPR012312">
    <property type="entry name" value="Hemerythrin-like"/>
</dbReference>
<dbReference type="Gene3D" id="1.20.120.520">
    <property type="entry name" value="nmb1532 protein domain like"/>
    <property type="match status" value="1"/>
</dbReference>
<evidence type="ECO:0000313" key="2">
    <source>
        <dbReference type="EMBL" id="QPS79103.1"/>
    </source>
</evidence>
<dbReference type="RefSeq" id="WP_016451948.1">
    <property type="nucleotide sequence ID" value="NZ_CP065748.1"/>
</dbReference>
<name>A0A7T3DD36_9BURK</name>
<evidence type="ECO:0000313" key="3">
    <source>
        <dbReference type="Proteomes" id="UP000595064"/>
    </source>
</evidence>
<accession>A0A7T3DD36</accession>
<keyword evidence="3" id="KW-1185">Reference proteome</keyword>
<proteinExistence type="predicted"/>
<protein>
    <submittedName>
        <fullName evidence="2">Hemerythrin domain-containing protein</fullName>
    </submittedName>
</protein>
<dbReference type="KEGG" id="dla:I6G47_18985"/>
<reference evidence="2 3" key="1">
    <citation type="submission" date="2020-12" db="EMBL/GenBank/DDBJ databases">
        <title>FDA dAtabase for Regulatory Grade micrObial Sequences (FDA-ARGOS): Supporting development and validation of Infectious Disease Dx tests.</title>
        <authorList>
            <person name="Sproer C."/>
            <person name="Gronow S."/>
            <person name="Severitt S."/>
            <person name="Schroder I."/>
            <person name="Tallon L."/>
            <person name="Sadzewicz L."/>
            <person name="Zhao X."/>
            <person name="Boylan J."/>
            <person name="Ott S."/>
            <person name="Bowen H."/>
            <person name="Vavikolanu K."/>
            <person name="Mehta A."/>
            <person name="Aluvathingal J."/>
            <person name="Nadendla S."/>
            <person name="Lowell S."/>
            <person name="Myers T."/>
            <person name="Yan Y."/>
            <person name="Sichtig H."/>
        </authorList>
    </citation>
    <scope>NUCLEOTIDE SEQUENCE [LARGE SCALE GENOMIC DNA]</scope>
    <source>
        <strain evidence="2 3">FDAARGOS_890</strain>
    </source>
</reference>
<organism evidence="2 3">
    <name type="scientific">Delftia lacustris</name>
    <dbReference type="NCBI Taxonomy" id="558537"/>
    <lineage>
        <taxon>Bacteria</taxon>
        <taxon>Pseudomonadati</taxon>
        <taxon>Pseudomonadota</taxon>
        <taxon>Betaproteobacteria</taxon>
        <taxon>Burkholderiales</taxon>
        <taxon>Comamonadaceae</taxon>
        <taxon>Delftia</taxon>
    </lineage>
</organism>
<dbReference type="Proteomes" id="UP000595064">
    <property type="component" value="Chromosome"/>
</dbReference>
<sequence>MKVTVAPRPQGDAVPGWRAPGTGFDQPFEMLEACHERVLRMLALLERLRVHLRTKGCDDSARQAARDILRYFDQAAPLHHEDEELHVFPPLLEQGDAQTVALVQRLQHEHGLMSADWALARQPLLDMAEGRCQGFGAADEAVFERFAACYASHVENEERLAYPQARGLLPEAAQAAMGREMAVRRGADLSRR</sequence>
<dbReference type="AlphaFoldDB" id="A0A7T3DD36"/>
<gene>
    <name evidence="2" type="ORF">I6G47_18985</name>
</gene>
<dbReference type="EMBL" id="CP065748">
    <property type="protein sequence ID" value="QPS79103.1"/>
    <property type="molecule type" value="Genomic_DNA"/>
</dbReference>
<dbReference type="CDD" id="cd12108">
    <property type="entry name" value="Hr-like"/>
    <property type="match status" value="1"/>
</dbReference>
<dbReference type="Pfam" id="PF01814">
    <property type="entry name" value="Hemerythrin"/>
    <property type="match status" value="1"/>
</dbReference>